<name>A0A0B1T021_OESDE</name>
<accession>A0A0B1T021</accession>
<dbReference type="AlphaFoldDB" id="A0A0B1T021"/>
<proteinExistence type="predicted"/>
<evidence type="ECO:0008006" key="5">
    <source>
        <dbReference type="Google" id="ProtNLM"/>
    </source>
</evidence>
<evidence type="ECO:0000313" key="4">
    <source>
        <dbReference type="Proteomes" id="UP000053660"/>
    </source>
</evidence>
<organism evidence="3 4">
    <name type="scientific">Oesophagostomum dentatum</name>
    <name type="common">Nodular worm</name>
    <dbReference type="NCBI Taxonomy" id="61180"/>
    <lineage>
        <taxon>Eukaryota</taxon>
        <taxon>Metazoa</taxon>
        <taxon>Ecdysozoa</taxon>
        <taxon>Nematoda</taxon>
        <taxon>Chromadorea</taxon>
        <taxon>Rhabditida</taxon>
        <taxon>Rhabditina</taxon>
        <taxon>Rhabditomorpha</taxon>
        <taxon>Strongyloidea</taxon>
        <taxon>Strongylidae</taxon>
        <taxon>Oesophagostomum</taxon>
    </lineage>
</organism>
<dbReference type="OrthoDB" id="5799464at2759"/>
<feature type="region of interest" description="Disordered" evidence="1">
    <location>
        <begin position="96"/>
        <end position="123"/>
    </location>
</feature>
<evidence type="ECO:0000313" key="3">
    <source>
        <dbReference type="EMBL" id="KHJ90584.1"/>
    </source>
</evidence>
<evidence type="ECO:0000256" key="2">
    <source>
        <dbReference type="SAM" id="SignalP"/>
    </source>
</evidence>
<evidence type="ECO:0000256" key="1">
    <source>
        <dbReference type="SAM" id="MobiDB-lite"/>
    </source>
</evidence>
<sequence length="123" mass="14206">MRSLLLALIPFVMFSLSEADLPARLKALPPDIRPKVQAIHENKALTKEQRGEQIYKIMSTLPDSVLDSLPKPPGWDRLPQETRDEMDKIRRDKSLTFQQHHQKMKALIDKLPPNLRPPHPDDD</sequence>
<reference evidence="3 4" key="1">
    <citation type="submission" date="2014-03" db="EMBL/GenBank/DDBJ databases">
        <title>Draft genome of the hookworm Oesophagostomum dentatum.</title>
        <authorList>
            <person name="Mitreva M."/>
        </authorList>
    </citation>
    <scope>NUCLEOTIDE SEQUENCE [LARGE SCALE GENOMIC DNA]</scope>
    <source>
        <strain evidence="3 4">OD-Hann</strain>
    </source>
</reference>
<feature type="signal peptide" evidence="2">
    <location>
        <begin position="1"/>
        <end position="19"/>
    </location>
</feature>
<keyword evidence="2" id="KW-0732">Signal</keyword>
<dbReference type="Proteomes" id="UP000053660">
    <property type="component" value="Unassembled WGS sequence"/>
</dbReference>
<protein>
    <recommendedName>
        <fullName evidence="5">SXP/RAL-2 family protein Ani s 5-like cation-binding domain-containing protein</fullName>
    </recommendedName>
</protein>
<dbReference type="EMBL" id="KN552875">
    <property type="protein sequence ID" value="KHJ90584.1"/>
    <property type="molecule type" value="Genomic_DNA"/>
</dbReference>
<feature type="chain" id="PRO_5002065316" description="SXP/RAL-2 family protein Ani s 5-like cation-binding domain-containing protein" evidence="2">
    <location>
        <begin position="20"/>
        <end position="123"/>
    </location>
</feature>
<gene>
    <name evidence="3" type="ORF">OESDEN_09570</name>
</gene>
<keyword evidence="4" id="KW-1185">Reference proteome</keyword>